<sequence length="434" mass="48804">MKGQCDIKYPEMRGTMSNCEAVVMEPDCKRLKPDVLMEMGLAMLDDDDEPLSAGDSQTAYLMHSPYNTAEIKLLSSVNEDVSSFADPFGDDFLVFRRQKSQGRTGEDHFSKLSDEIVLSVFRWLPKKTLKQCALVSRRWRNIARDEELWTRLDLGTKTLCPGNLADVLRRGVRILRLAQCDIPDPVFGADPLPDDYVSRLNFLDLSLACISEQGLLSLMKKTKYLIKLSLEHCVLNDEICEAISQNSQLEVLNLTMVYNLTANGLRAIISKCRRIVALNLGWTGLTIEAVDSLMSCLPPNLSQLNISGCRQALMDKHIVQLVRGCPKLTELDISDATLLSTTSIDAVSRLENLEHLAISRCYHISAQIPSQKLEAILSLRFLDLFGLVQDNYLPNLKKSLPNLKINQFPFSSIARPTVGVRRTSIWELRVRDSI</sequence>
<dbReference type="EMBL" id="JAPTSV010000012">
    <property type="protein sequence ID" value="KAJ1522141.1"/>
    <property type="molecule type" value="Genomic_DNA"/>
</dbReference>
<dbReference type="PROSITE" id="PS50181">
    <property type="entry name" value="FBOX"/>
    <property type="match status" value="1"/>
</dbReference>
<evidence type="ECO:0000313" key="2">
    <source>
        <dbReference type="EMBL" id="KAJ1522141.1"/>
    </source>
</evidence>
<feature type="domain" description="F-box" evidence="1">
    <location>
        <begin position="106"/>
        <end position="152"/>
    </location>
</feature>
<dbReference type="InterPro" id="IPR001810">
    <property type="entry name" value="F-box_dom"/>
</dbReference>
<gene>
    <name evidence="2" type="ORF">ONE63_002452</name>
</gene>
<dbReference type="InterPro" id="IPR036047">
    <property type="entry name" value="F-box-like_dom_sf"/>
</dbReference>
<accession>A0AAV7XEX4</accession>
<protein>
    <recommendedName>
        <fullName evidence="1">F-box domain-containing protein</fullName>
    </recommendedName>
</protein>
<dbReference type="AlphaFoldDB" id="A0AAV7XEX4"/>
<dbReference type="GO" id="GO:0019005">
    <property type="term" value="C:SCF ubiquitin ligase complex"/>
    <property type="evidence" value="ECO:0007669"/>
    <property type="project" value="TreeGrafter"/>
</dbReference>
<proteinExistence type="predicted"/>
<reference evidence="2" key="1">
    <citation type="submission" date="2022-12" db="EMBL/GenBank/DDBJ databases">
        <title>Chromosome-level genome assembly of the bean flower thrips Megalurothrips usitatus.</title>
        <authorList>
            <person name="Ma L."/>
            <person name="Liu Q."/>
            <person name="Li H."/>
            <person name="Cai W."/>
        </authorList>
    </citation>
    <scope>NUCLEOTIDE SEQUENCE</scope>
    <source>
        <strain evidence="2">Cailab_2022a</strain>
    </source>
</reference>
<dbReference type="SUPFAM" id="SSF52047">
    <property type="entry name" value="RNI-like"/>
    <property type="match status" value="1"/>
</dbReference>
<evidence type="ECO:0000259" key="1">
    <source>
        <dbReference type="PROSITE" id="PS50181"/>
    </source>
</evidence>
<keyword evidence="3" id="KW-1185">Reference proteome</keyword>
<organism evidence="2 3">
    <name type="scientific">Megalurothrips usitatus</name>
    <name type="common">bean blossom thrips</name>
    <dbReference type="NCBI Taxonomy" id="439358"/>
    <lineage>
        <taxon>Eukaryota</taxon>
        <taxon>Metazoa</taxon>
        <taxon>Ecdysozoa</taxon>
        <taxon>Arthropoda</taxon>
        <taxon>Hexapoda</taxon>
        <taxon>Insecta</taxon>
        <taxon>Pterygota</taxon>
        <taxon>Neoptera</taxon>
        <taxon>Paraneoptera</taxon>
        <taxon>Thysanoptera</taxon>
        <taxon>Terebrantia</taxon>
        <taxon>Thripoidea</taxon>
        <taxon>Thripidae</taxon>
        <taxon>Megalurothrips</taxon>
    </lineage>
</organism>
<dbReference type="Pfam" id="PF12937">
    <property type="entry name" value="F-box-like"/>
    <property type="match status" value="1"/>
</dbReference>
<dbReference type="PANTHER" id="PTHR13318">
    <property type="entry name" value="PARTNER OF PAIRED, ISOFORM B-RELATED"/>
    <property type="match status" value="1"/>
</dbReference>
<dbReference type="Gene3D" id="3.80.10.10">
    <property type="entry name" value="Ribonuclease Inhibitor"/>
    <property type="match status" value="1"/>
</dbReference>
<evidence type="ECO:0000313" key="3">
    <source>
        <dbReference type="Proteomes" id="UP001075354"/>
    </source>
</evidence>
<dbReference type="SMART" id="SM00256">
    <property type="entry name" value="FBOX"/>
    <property type="match status" value="1"/>
</dbReference>
<dbReference type="InterPro" id="IPR032675">
    <property type="entry name" value="LRR_dom_sf"/>
</dbReference>
<name>A0AAV7XEX4_9NEOP</name>
<dbReference type="GO" id="GO:0031146">
    <property type="term" value="P:SCF-dependent proteasomal ubiquitin-dependent protein catabolic process"/>
    <property type="evidence" value="ECO:0007669"/>
    <property type="project" value="TreeGrafter"/>
</dbReference>
<comment type="caution">
    <text evidence="2">The sequence shown here is derived from an EMBL/GenBank/DDBJ whole genome shotgun (WGS) entry which is preliminary data.</text>
</comment>
<dbReference type="Proteomes" id="UP001075354">
    <property type="component" value="Chromosome 12"/>
</dbReference>
<dbReference type="SUPFAM" id="SSF81383">
    <property type="entry name" value="F-box domain"/>
    <property type="match status" value="1"/>
</dbReference>